<proteinExistence type="predicted"/>
<evidence type="ECO:0000259" key="9">
    <source>
        <dbReference type="Pfam" id="PF20877"/>
    </source>
</evidence>
<dbReference type="InterPro" id="IPR013830">
    <property type="entry name" value="SGNH_hydro"/>
</dbReference>
<keyword evidence="6" id="KW-0732">Signal</keyword>
<dbReference type="Gene3D" id="3.40.50.1110">
    <property type="entry name" value="SGNH hydrolase"/>
    <property type="match status" value="1"/>
</dbReference>
<evidence type="ECO:0000313" key="11">
    <source>
        <dbReference type="Proteomes" id="UP000663850"/>
    </source>
</evidence>
<dbReference type="AlphaFoldDB" id="A0A8H3HBR5"/>
<gene>
    <name evidence="10" type="ORF">RDB_LOCUS112362</name>
</gene>
<keyword evidence="2 5" id="KW-0812">Transmembrane</keyword>
<feature type="transmembrane region" description="Helical" evidence="5">
    <location>
        <begin position="546"/>
        <end position="566"/>
    </location>
</feature>
<name>A0A8H3HBR5_9AGAM</name>
<evidence type="ECO:0000256" key="6">
    <source>
        <dbReference type="SAM" id="SignalP"/>
    </source>
</evidence>
<dbReference type="PANTHER" id="PTHR12308">
    <property type="entry name" value="ANOCTAMIN"/>
    <property type="match status" value="1"/>
</dbReference>
<evidence type="ECO:0000313" key="10">
    <source>
        <dbReference type="EMBL" id="CAE6516275.1"/>
    </source>
</evidence>
<evidence type="ECO:0000256" key="4">
    <source>
        <dbReference type="ARBA" id="ARBA00023136"/>
    </source>
</evidence>
<dbReference type="Pfam" id="PF13472">
    <property type="entry name" value="Lipase_GDSL_2"/>
    <property type="match status" value="1"/>
</dbReference>
<evidence type="ECO:0008006" key="12">
    <source>
        <dbReference type="Google" id="ProtNLM"/>
    </source>
</evidence>
<dbReference type="Proteomes" id="UP000663850">
    <property type="component" value="Unassembled WGS sequence"/>
</dbReference>
<dbReference type="GO" id="GO:0016020">
    <property type="term" value="C:membrane"/>
    <property type="evidence" value="ECO:0007669"/>
    <property type="project" value="UniProtKB-SubCell"/>
</dbReference>
<feature type="transmembrane region" description="Helical" evidence="5">
    <location>
        <begin position="507"/>
        <end position="534"/>
    </location>
</feature>
<dbReference type="Pfam" id="PF04547">
    <property type="entry name" value="Anoctamin"/>
    <property type="match status" value="1"/>
</dbReference>
<feature type="transmembrane region" description="Helical" evidence="5">
    <location>
        <begin position="401"/>
        <end position="428"/>
    </location>
</feature>
<dbReference type="GO" id="GO:0005254">
    <property type="term" value="F:chloride channel activity"/>
    <property type="evidence" value="ECO:0007669"/>
    <property type="project" value="TreeGrafter"/>
</dbReference>
<accession>A0A8H3HBR5</accession>
<feature type="domain" description="Anoctamin transmembrane" evidence="7">
    <location>
        <begin position="393"/>
        <end position="898"/>
    </location>
</feature>
<feature type="domain" description="Anoctamin alpha-beta plait" evidence="9">
    <location>
        <begin position="291"/>
        <end position="357"/>
    </location>
</feature>
<evidence type="ECO:0000256" key="3">
    <source>
        <dbReference type="ARBA" id="ARBA00022989"/>
    </source>
</evidence>
<feature type="signal peptide" evidence="6">
    <location>
        <begin position="1"/>
        <end position="21"/>
    </location>
</feature>
<feature type="transmembrane region" description="Helical" evidence="5">
    <location>
        <begin position="594"/>
        <end position="615"/>
    </location>
</feature>
<feature type="transmembrane region" description="Helical" evidence="5">
    <location>
        <begin position="867"/>
        <end position="888"/>
    </location>
</feature>
<protein>
    <recommendedName>
        <fullName evidence="12">SGNH hydrolase-type esterase domain-containing protein</fullName>
    </recommendedName>
</protein>
<organism evidence="10 11">
    <name type="scientific">Rhizoctonia solani</name>
    <dbReference type="NCBI Taxonomy" id="456999"/>
    <lineage>
        <taxon>Eukaryota</taxon>
        <taxon>Fungi</taxon>
        <taxon>Dikarya</taxon>
        <taxon>Basidiomycota</taxon>
        <taxon>Agaricomycotina</taxon>
        <taxon>Agaricomycetes</taxon>
        <taxon>Cantharellales</taxon>
        <taxon>Ceratobasidiaceae</taxon>
        <taxon>Rhizoctonia</taxon>
    </lineage>
</organism>
<comment type="caution">
    <text evidence="10">The sequence shown here is derived from an EMBL/GenBank/DDBJ whole genome shotgun (WGS) entry which is preliminary data.</text>
</comment>
<dbReference type="EMBL" id="CAJMWZ010006126">
    <property type="protein sequence ID" value="CAE6516275.1"/>
    <property type="molecule type" value="Genomic_DNA"/>
</dbReference>
<dbReference type="InterPro" id="IPR049456">
    <property type="entry name" value="Anoctamin_N_fung"/>
</dbReference>
<comment type="subcellular location">
    <subcellularLocation>
        <location evidence="1">Membrane</location>
        <topology evidence="1">Multi-pass membrane protein</topology>
    </subcellularLocation>
</comment>
<evidence type="ECO:0000259" key="7">
    <source>
        <dbReference type="Pfam" id="PF04547"/>
    </source>
</evidence>
<reference evidence="10" key="1">
    <citation type="submission" date="2021-01" db="EMBL/GenBank/DDBJ databases">
        <authorList>
            <person name="Kaushik A."/>
        </authorList>
    </citation>
    <scope>NUCLEOTIDE SEQUENCE</scope>
    <source>
        <strain evidence="10">Type strain: AG8-Rh-89/</strain>
    </source>
</reference>
<evidence type="ECO:0000256" key="5">
    <source>
        <dbReference type="SAM" id="Phobius"/>
    </source>
</evidence>
<evidence type="ECO:0000256" key="2">
    <source>
        <dbReference type="ARBA" id="ARBA00022692"/>
    </source>
</evidence>
<dbReference type="SUPFAM" id="SSF52266">
    <property type="entry name" value="SGNH hydrolase"/>
    <property type="match status" value="1"/>
</dbReference>
<feature type="transmembrane region" description="Helical" evidence="5">
    <location>
        <begin position="793"/>
        <end position="812"/>
    </location>
</feature>
<feature type="domain" description="SGNH hydrolase-type esterase" evidence="8">
    <location>
        <begin position="27"/>
        <end position="208"/>
    </location>
</feature>
<keyword evidence="4 5" id="KW-0472">Membrane</keyword>
<dbReference type="InterPro" id="IPR007632">
    <property type="entry name" value="Anoctamin"/>
</dbReference>
<evidence type="ECO:0000259" key="8">
    <source>
        <dbReference type="Pfam" id="PF13472"/>
    </source>
</evidence>
<evidence type="ECO:0000256" key="1">
    <source>
        <dbReference type="ARBA" id="ARBA00004141"/>
    </source>
</evidence>
<dbReference type="InterPro" id="IPR049452">
    <property type="entry name" value="Anoctamin_TM"/>
</dbReference>
<dbReference type="GO" id="GO:0032541">
    <property type="term" value="C:cortical endoplasmic reticulum"/>
    <property type="evidence" value="ECO:0007669"/>
    <property type="project" value="TreeGrafter"/>
</dbReference>
<dbReference type="Pfam" id="PF20877">
    <property type="entry name" value="Anoctamin_N"/>
    <property type="match status" value="1"/>
</dbReference>
<dbReference type="CDD" id="cd01833">
    <property type="entry name" value="XynB_like"/>
    <property type="match status" value="1"/>
</dbReference>
<keyword evidence="3 5" id="KW-1133">Transmembrane helix</keyword>
<feature type="chain" id="PRO_5034212672" description="SGNH hydrolase-type esterase domain-containing protein" evidence="6">
    <location>
        <begin position="22"/>
        <end position="970"/>
    </location>
</feature>
<dbReference type="InterPro" id="IPR036514">
    <property type="entry name" value="SGNH_hydro_sf"/>
</dbReference>
<sequence length="970" mass="105581">MHAKFAVLFASLAYIISPALAVTKVMFLGDSITGSPGCWRALLWTQLTNAGKTDINMVGTLPAQGCGIPYDGDNEGHGGYLATGIANQNLLPAWLSATTPDVVAMTLGTNDVWSSIAPATILEAFSKLVNQMRASKPTMKILVAQILPMNPSGCTECNQRVIAFNSAIPAWAKNKTTSASPITVVNLYTGFNTTTDTYDGVHPNENGNVKIAASYYQPSRPHRTNERDIKPRQAPANPSFLAAHFTSMAPRVDLAIIFRSGAKSKADAADAAAEYKRLLAVLTDGGLKATEQLAEHERRTDFVYGVASAKVPSLASAGNPNAVTPAERIRLVYAYISSPKTDGGLGVAPGSPYWTRIQSIMALQDRDFNQVWLSDWTRKQVGFSIPISELDKIRDNFGESLALYFSFLSFYTRALFVPAILGLVAWVLKAPYHPLYSLSLSLWAITTVDIWRVRERALSVRWGTHGVARVERRRVEFITASTQDQSEDNIAANADVLFPWWKREFRMALSVPVISLFGVLLGGLLTVIFLFEAFFTQLYNGPGKSYIGFIPTIIFVTVIPRIMGVYNQSASRLTHWENHAHESSFDRSLTLKTFALSSIVAFLGLFLTAFVYIPFGPDVMRWVNIALFDSGHPDIAEAATDAGIKPLPPIDIQTKINPGRLHAQMFAYTVTNQAINFFLEIGLPFILRGVAKARVNRNIAGKRKDESSDAVTQLVEHAREESALPEYTLFADYAEMVTQFGYIVIWSAAWPLAPLMALLNNWLELRSDAFKITNHGRRPLPQRVDTVGPWLEALGFITWVGALTNAALVYLFRPMTVGSHGHTTTAAQSGSPFLTTTLGREIKVPHFSAGNTTFGGKLGITHATSTLLTAVLPAILTALAASHVFFVLRALVQHVIERTVWRGSEEYRALGKAEREVKRKFLAGGGGGGFVPGVASAGIGAGLDAQDDGGDLWTGPDEGASVLAGLIKGE</sequence>
<dbReference type="PANTHER" id="PTHR12308:SF73">
    <property type="entry name" value="ANOCTAMIN"/>
    <property type="match status" value="1"/>
</dbReference>